<evidence type="ECO:0000313" key="5">
    <source>
        <dbReference type="Proteomes" id="UP000032274"/>
    </source>
</evidence>
<reference evidence="3 6" key="2">
    <citation type="journal article" date="2019" name="Int. J. Infect. Dis.">
        <title>Characterization of a community-acquired methicillin-resistant sequence type 338 Staphylococcus aureus strain containing a staphylococcal cassette chromosome mec type VT.</title>
        <authorList>
            <person name="Chen Y."/>
            <person name="Hong J."/>
            <person name="Chen Y."/>
            <person name="Wang H."/>
            <person name="Yu Y."/>
            <person name="Qu T."/>
        </authorList>
    </citation>
    <scope>NUCLEOTIDE SEQUENCE</scope>
    <source>
        <strain evidence="2 6">LJ05</strain>
        <strain evidence="3">LQ41</strain>
    </source>
</reference>
<accession>A0A0D1ICQ0</accession>
<reference evidence="1 5" key="1">
    <citation type="submission" date="2015-01" db="EMBL/GenBank/DDBJ databases">
        <title>Characterization of Swiss Staphylococcus aureus strains involved in food poisoning.</title>
        <authorList>
            <person name="Crovadore J."/>
            <person name="Chablais R."/>
            <person name="Tonacini J."/>
            <person name="Schnyder B."/>
            <person name="Lefort F."/>
        </authorList>
    </citation>
    <scope>NUCLEOTIDE SEQUENCE [LARGE SCALE GENOMIC DNA]</scope>
    <source>
        <strain evidence="1 5">SA-120</strain>
    </source>
</reference>
<dbReference type="RefSeq" id="WP_014532581.1">
    <property type="nucleotide sequence ID" value="NZ_AP017891.1"/>
</dbReference>
<evidence type="ECO:0000313" key="6">
    <source>
        <dbReference type="Proteomes" id="UP000463077"/>
    </source>
</evidence>
<dbReference type="AlphaFoldDB" id="A0A6A9GTG7"/>
<sequence length="38" mass="4547">MLQLFLMKLTLNDFENDKTILFIILKNHCYEEVCVLSN</sequence>
<dbReference type="Proteomes" id="UP000032274">
    <property type="component" value="Unassembled WGS sequence"/>
</dbReference>
<organism evidence="3">
    <name type="scientific">Staphylococcus aureus</name>
    <dbReference type="NCBI Taxonomy" id="1280"/>
    <lineage>
        <taxon>Bacteria</taxon>
        <taxon>Bacillati</taxon>
        <taxon>Bacillota</taxon>
        <taxon>Bacilli</taxon>
        <taxon>Bacillales</taxon>
        <taxon>Staphylococcaceae</taxon>
        <taxon>Staphylococcus</taxon>
    </lineage>
</organism>
<evidence type="ECO:0000313" key="4">
    <source>
        <dbReference type="EMBL" id="QJR06846.1"/>
    </source>
</evidence>
<protein>
    <submittedName>
        <fullName evidence="3">Uncharacterized protein</fullName>
    </submittedName>
</protein>
<evidence type="ECO:0000313" key="7">
    <source>
        <dbReference type="Proteomes" id="UP000502818"/>
    </source>
</evidence>
<evidence type="ECO:0000313" key="3">
    <source>
        <dbReference type="EMBL" id="MUG82935.1"/>
    </source>
</evidence>
<dbReference type="Proteomes" id="UP000502818">
    <property type="component" value="Chromosome"/>
</dbReference>
<proteinExistence type="predicted"/>
<dbReference type="EMBL" id="WFHO01000021">
    <property type="protein sequence ID" value="MUG53162.1"/>
    <property type="molecule type" value="Genomic_DNA"/>
</dbReference>
<dbReference type="KEGG" id="sams:NI36_03365"/>
<evidence type="ECO:0000313" key="2">
    <source>
        <dbReference type="EMBL" id="MUG53162.1"/>
    </source>
</evidence>
<accession>A0A6A9GTG7</accession>
<dbReference type="Proteomes" id="UP000463077">
    <property type="component" value="Unassembled WGS sequence"/>
</dbReference>
<dbReference type="EMBL" id="WFIJ01000004">
    <property type="protein sequence ID" value="MUG82935.1"/>
    <property type="molecule type" value="Genomic_DNA"/>
</dbReference>
<evidence type="ECO:0000313" key="1">
    <source>
        <dbReference type="EMBL" id="KIT96237.1"/>
    </source>
</evidence>
<dbReference type="EMBL" id="CP053070">
    <property type="protein sequence ID" value="QJR06846.1"/>
    <property type="molecule type" value="Genomic_DNA"/>
</dbReference>
<dbReference type="EMBL" id="JXIG01000628">
    <property type="protein sequence ID" value="KIT96237.1"/>
    <property type="molecule type" value="Genomic_DNA"/>
</dbReference>
<reference evidence="4 7" key="3">
    <citation type="submission" date="2020-04" db="EMBL/GenBank/DDBJ databases">
        <authorList>
            <person name="Kim J.-M."/>
            <person name="Chung S.H."/>
            <person name="Kim I."/>
            <person name="Kim J.-S."/>
        </authorList>
    </citation>
    <scope>NUCLEOTIDE SEQUENCE [LARGE SCALE GENOMIC DNA]</scope>
    <source>
        <strain evidence="4">HL20709</strain>
    </source>
</reference>
<name>A0A6A9GTG7_STAAU</name>
<gene>
    <name evidence="3" type="ORF">GAY51_04430</name>
    <name evidence="2" type="ORF">GAY54_11435</name>
    <name evidence="4" type="ORF">HH313_000668</name>
    <name evidence="1" type="ORF">QU38_10380</name>
</gene>